<accession>A0AA49JIQ4</accession>
<dbReference type="InterPro" id="IPR050740">
    <property type="entry name" value="Aldehyde_DH_Superfamily"/>
</dbReference>
<protein>
    <submittedName>
        <fullName evidence="3">Aldehyde dehydrogenase (NADP(+))</fullName>
    </submittedName>
</protein>
<dbReference type="InterPro" id="IPR044151">
    <property type="entry name" value="ALDH_KGSADH"/>
</dbReference>
<dbReference type="SUPFAM" id="SSF53720">
    <property type="entry name" value="ALDH-like"/>
    <property type="match status" value="1"/>
</dbReference>
<dbReference type="InterPro" id="IPR016162">
    <property type="entry name" value="Ald_DH_N"/>
</dbReference>
<dbReference type="PANTHER" id="PTHR43353:SF3">
    <property type="entry name" value="ALDEHYDE DEHYDROGENASE-RELATED"/>
    <property type="match status" value="1"/>
</dbReference>
<proteinExistence type="predicted"/>
<dbReference type="Pfam" id="PF00171">
    <property type="entry name" value="Aldedh"/>
    <property type="match status" value="1"/>
</dbReference>
<organism evidence="3">
    <name type="scientific">Roseihalotalea indica</name>
    <dbReference type="NCBI Taxonomy" id="2867963"/>
    <lineage>
        <taxon>Bacteria</taxon>
        <taxon>Pseudomonadati</taxon>
        <taxon>Bacteroidota</taxon>
        <taxon>Cytophagia</taxon>
        <taxon>Cytophagales</taxon>
        <taxon>Catalimonadaceae</taxon>
        <taxon>Roseihalotalea</taxon>
    </lineage>
</organism>
<dbReference type="Gene3D" id="3.40.309.10">
    <property type="entry name" value="Aldehyde Dehydrogenase, Chain A, domain 2"/>
    <property type="match status" value="1"/>
</dbReference>
<dbReference type="GO" id="GO:0016620">
    <property type="term" value="F:oxidoreductase activity, acting on the aldehyde or oxo group of donors, NAD or NADP as acceptor"/>
    <property type="evidence" value="ECO:0007669"/>
    <property type="project" value="InterPro"/>
</dbReference>
<reference evidence="3" key="2">
    <citation type="journal article" date="2024" name="Antonie Van Leeuwenhoek">
        <title>Roseihalotalea indica gen. nov., sp. nov., a halophilic Bacteroidetes from mesopelagic Southwest Indian Ocean with higher carbohydrate metabolic potential.</title>
        <authorList>
            <person name="Chen B."/>
            <person name="Zhang M."/>
            <person name="Lin D."/>
            <person name="Ye J."/>
            <person name="Tang K."/>
        </authorList>
    </citation>
    <scope>NUCLEOTIDE SEQUENCE</scope>
    <source>
        <strain evidence="3">TK19036</strain>
    </source>
</reference>
<feature type="domain" description="Aldehyde dehydrogenase" evidence="2">
    <location>
        <begin position="14"/>
        <end position="468"/>
    </location>
</feature>
<dbReference type="AlphaFoldDB" id="A0AA49JIQ4"/>
<evidence type="ECO:0000259" key="2">
    <source>
        <dbReference type="Pfam" id="PF00171"/>
    </source>
</evidence>
<dbReference type="InterPro" id="IPR015590">
    <property type="entry name" value="Aldehyde_DH_dom"/>
</dbReference>
<name>A0AA49JIQ4_9BACT</name>
<dbReference type="InterPro" id="IPR016161">
    <property type="entry name" value="Ald_DH/histidinol_DH"/>
</dbReference>
<sequence length="529" mass="56530">MQITGDQIIAQKYINASTKTFYATNPATGEQLPTAFYEASADEIDSAVTQAEEAFVVYRKKSDQERADFLDRIGEEIMNLGDALIERCMQESGLPQGRLQGERGRTVNQLKLFAELLRDGSWVDARIDTAMPDRQPLPKPDIRQMQIALGPVGVFGASNFPLAFSVAGGDTASALAAGCTVVVKGHPAHPGTSEMVGRAITKAVEASGMPKGTFSLVQGQSVEVGMGIVQHPLIKAVGFTGSFRGGKALFDAANQRKEPIPVYAEMGSINPVFVLPGALKERGTQLAEGWVGSLTLGAGQFCTNPGVLVSLESEESSSFLKIAGQQLAEVTTGAMLTDRIGDAYTQGAKKFGGITGVTTVSKSKKSEATTSHEGYIFSTSAQNFLEHSELTEEVFGPSSLHVSANSHEELLSIANNLEGHLTATLHATEEDVKEYADLIAVLERKVGRLLINGFPTGVEVCHSMTHGGPYPATTAPQTTSVGTLAIKRFTRPVSYQNFPQFALPDALKNNNPLHIFRLLNGKLTESAIE</sequence>
<dbReference type="Gene3D" id="3.40.605.10">
    <property type="entry name" value="Aldehyde Dehydrogenase, Chain A, domain 1"/>
    <property type="match status" value="1"/>
</dbReference>
<keyword evidence="1" id="KW-0560">Oxidoreductase</keyword>
<dbReference type="InterPro" id="IPR016163">
    <property type="entry name" value="Ald_DH_C"/>
</dbReference>
<gene>
    <name evidence="3" type="ORF">K4G66_28360</name>
</gene>
<dbReference type="EMBL" id="CP120682">
    <property type="protein sequence ID" value="WKN36282.1"/>
    <property type="molecule type" value="Genomic_DNA"/>
</dbReference>
<reference evidence="3" key="1">
    <citation type="journal article" date="2023" name="Comput. Struct. Biotechnol. J.">
        <title>Discovery of a novel marine Bacteroidetes with a rich repertoire of carbohydrate-active enzymes.</title>
        <authorList>
            <person name="Chen B."/>
            <person name="Liu G."/>
            <person name="Chen Q."/>
            <person name="Wang H."/>
            <person name="Liu L."/>
            <person name="Tang K."/>
        </authorList>
    </citation>
    <scope>NUCLEOTIDE SEQUENCE</scope>
    <source>
        <strain evidence="3">TK19036</strain>
    </source>
</reference>
<dbReference type="CDD" id="cd07129">
    <property type="entry name" value="ALDH_KGSADH"/>
    <property type="match status" value="1"/>
</dbReference>
<dbReference type="PANTHER" id="PTHR43353">
    <property type="entry name" value="SUCCINATE-SEMIALDEHYDE DEHYDROGENASE, MITOCHONDRIAL"/>
    <property type="match status" value="1"/>
</dbReference>
<evidence type="ECO:0000313" key="3">
    <source>
        <dbReference type="EMBL" id="WKN36282.1"/>
    </source>
</evidence>
<evidence type="ECO:0000256" key="1">
    <source>
        <dbReference type="ARBA" id="ARBA00023002"/>
    </source>
</evidence>